<feature type="region of interest" description="Disordered" evidence="1">
    <location>
        <begin position="1"/>
        <end position="102"/>
    </location>
</feature>
<sequence>MSRNSDYDGRREDEVGRRYGWDDDNEVDEATFADVYNGLNFGSRRGRRRQRKPAEHETDSTREQSVREQSVTPPPVGRTGDDGFPAPPEGGGPEPAADADAPAASIRSYAWTGGRTRTNVELELETLVSTGAGYRPDMPLRQEYQSVVQLCGQPRSVAEVGALLGVPFGVAKVLLADMAEQGLVEVHQTVTDSGSEPHMMLMERVLSGLRRL</sequence>
<name>A0A2T0GXT8_ACTMO</name>
<feature type="compositionally biased region" description="Basic and acidic residues" evidence="1">
    <location>
        <begin position="1"/>
        <end position="21"/>
    </location>
</feature>
<accession>A0A2T0GXT8</accession>
<dbReference type="Pfam" id="PF05331">
    <property type="entry name" value="DUF742"/>
    <property type="match status" value="1"/>
</dbReference>
<evidence type="ECO:0000313" key="3">
    <source>
        <dbReference type="Proteomes" id="UP000239352"/>
    </source>
</evidence>
<feature type="compositionally biased region" description="Basic and acidic residues" evidence="1">
    <location>
        <begin position="52"/>
        <end position="66"/>
    </location>
</feature>
<dbReference type="PANTHER" id="PTHR36221:SF1">
    <property type="entry name" value="DUF742 DOMAIN-CONTAINING PROTEIN"/>
    <property type="match status" value="1"/>
</dbReference>
<dbReference type="Proteomes" id="UP000239352">
    <property type="component" value="Unassembled WGS sequence"/>
</dbReference>
<dbReference type="EMBL" id="PVSR01000008">
    <property type="protein sequence ID" value="PRW63921.1"/>
    <property type="molecule type" value="Genomic_DNA"/>
</dbReference>
<evidence type="ECO:0008006" key="4">
    <source>
        <dbReference type="Google" id="ProtNLM"/>
    </source>
</evidence>
<organism evidence="2 3">
    <name type="scientific">Actinopolyspora mortivallis</name>
    <dbReference type="NCBI Taxonomy" id="33906"/>
    <lineage>
        <taxon>Bacteria</taxon>
        <taxon>Bacillati</taxon>
        <taxon>Actinomycetota</taxon>
        <taxon>Actinomycetes</taxon>
        <taxon>Actinopolysporales</taxon>
        <taxon>Actinopolysporaceae</taxon>
        <taxon>Actinopolyspora</taxon>
    </lineage>
</organism>
<gene>
    <name evidence="2" type="ORF">CEP50_08090</name>
</gene>
<reference evidence="2 3" key="1">
    <citation type="submission" date="2018-03" db="EMBL/GenBank/DDBJ databases">
        <title>Actinopolyspora mortivallis from Sahara, screening for active biomolecules.</title>
        <authorList>
            <person name="Selama O."/>
            <person name="Wellington E.M.H."/>
            <person name="Hacene H."/>
        </authorList>
    </citation>
    <scope>NUCLEOTIDE SEQUENCE [LARGE SCALE GENOMIC DNA]</scope>
    <source>
        <strain evidence="2 3">M5A</strain>
    </source>
</reference>
<comment type="caution">
    <text evidence="2">The sequence shown here is derived from an EMBL/GenBank/DDBJ whole genome shotgun (WGS) entry which is preliminary data.</text>
</comment>
<dbReference type="RefSeq" id="WP_106113311.1">
    <property type="nucleotide sequence ID" value="NZ_PVSR01000008.1"/>
</dbReference>
<evidence type="ECO:0000256" key="1">
    <source>
        <dbReference type="SAM" id="MobiDB-lite"/>
    </source>
</evidence>
<dbReference type="AlphaFoldDB" id="A0A2T0GXT8"/>
<dbReference type="PANTHER" id="PTHR36221">
    <property type="entry name" value="DUF742 DOMAIN-CONTAINING PROTEIN"/>
    <property type="match status" value="1"/>
</dbReference>
<evidence type="ECO:0000313" key="2">
    <source>
        <dbReference type="EMBL" id="PRW63921.1"/>
    </source>
</evidence>
<dbReference type="InterPro" id="IPR007995">
    <property type="entry name" value="DUF742"/>
</dbReference>
<dbReference type="InParanoid" id="A0A2T0GXT8"/>
<feature type="compositionally biased region" description="Acidic residues" evidence="1">
    <location>
        <begin position="22"/>
        <end position="31"/>
    </location>
</feature>
<dbReference type="STRING" id="1050202.GCA_000384035_00171"/>
<proteinExistence type="predicted"/>
<keyword evidence="3" id="KW-1185">Reference proteome</keyword>
<protein>
    <recommendedName>
        <fullName evidence="4">DUF742 domain-containing protein</fullName>
    </recommendedName>
</protein>